<dbReference type="Pfam" id="PF08728">
    <property type="entry name" value="CRT10"/>
    <property type="match status" value="2"/>
</dbReference>
<dbReference type="GeneID" id="18871104"/>
<dbReference type="eggNOG" id="ENOG502S3HW">
    <property type="taxonomic scope" value="Eukaryota"/>
</dbReference>
<dbReference type="OrthoDB" id="4068815at2759"/>
<reference evidence="1 2" key="1">
    <citation type="journal article" date="2011" name="Proc. Natl. Acad. Sci. U.S.A.">
        <title>Comparative genomics of xylose-fermenting fungi for enhanced biofuel production.</title>
        <authorList>
            <person name="Wohlbach D.J."/>
            <person name="Kuo A."/>
            <person name="Sato T.K."/>
            <person name="Potts K.M."/>
            <person name="Salamov A.A."/>
            <person name="LaButti K.M."/>
            <person name="Sun H."/>
            <person name="Clum A."/>
            <person name="Pangilinan J.L."/>
            <person name="Lindquist E.A."/>
            <person name="Lucas S."/>
            <person name="Lapidus A."/>
            <person name="Jin M."/>
            <person name="Gunawan C."/>
            <person name="Balan V."/>
            <person name="Dale B.E."/>
            <person name="Jeffries T.W."/>
            <person name="Zinkel R."/>
            <person name="Barry K.W."/>
            <person name="Grigoriev I.V."/>
            <person name="Gasch A.P."/>
        </authorList>
    </citation>
    <scope>NUCLEOTIDE SEQUENCE [LARGE SCALE GENOMIC DNA]</scope>
    <source>
        <strain evidence="2">NRRL Y-27907 / 11-Y1</strain>
    </source>
</reference>
<organism evidence="2">
    <name type="scientific">Spathaspora passalidarum (strain NRRL Y-27907 / 11-Y1)</name>
    <dbReference type="NCBI Taxonomy" id="619300"/>
    <lineage>
        <taxon>Eukaryota</taxon>
        <taxon>Fungi</taxon>
        <taxon>Dikarya</taxon>
        <taxon>Ascomycota</taxon>
        <taxon>Saccharomycotina</taxon>
        <taxon>Pichiomycetes</taxon>
        <taxon>Debaryomycetaceae</taxon>
        <taxon>Spathaspora</taxon>
    </lineage>
</organism>
<dbReference type="InterPro" id="IPR014839">
    <property type="entry name" value="Crt10"/>
</dbReference>
<dbReference type="FunCoup" id="G3AUR5">
    <property type="interactions" value="78"/>
</dbReference>
<dbReference type="HOGENOM" id="CLU_009086_0_0_1"/>
<dbReference type="Proteomes" id="UP000000709">
    <property type="component" value="Unassembled WGS sequence"/>
</dbReference>
<dbReference type="STRING" id="619300.G3AUR5"/>
<dbReference type="OMA" id="CHNNTST"/>
<evidence type="ECO:0000313" key="2">
    <source>
        <dbReference type="Proteomes" id="UP000000709"/>
    </source>
</evidence>
<dbReference type="AlphaFoldDB" id="G3AUR5"/>
<evidence type="ECO:0000313" key="1">
    <source>
        <dbReference type="EMBL" id="EGW30621.1"/>
    </source>
</evidence>
<protein>
    <submittedName>
        <fullName evidence="1">Uncharacterized protein</fullName>
    </submittedName>
</protein>
<dbReference type="EMBL" id="GL996505">
    <property type="protein sequence ID" value="EGW30621.1"/>
    <property type="molecule type" value="Genomic_DNA"/>
</dbReference>
<dbReference type="RefSeq" id="XP_007377592.1">
    <property type="nucleotide sequence ID" value="XM_007377530.1"/>
</dbReference>
<gene>
    <name evidence="1" type="ORF">SPAPADRAFT_157892</name>
</gene>
<proteinExistence type="predicted"/>
<sequence>MQIDRDYEYVLIKEGQQQATTEHINFFKYEFQPEYIRDKDPTQPSYGVKSNNINFSTIESSDPSTLVQNAPAEKFYNALNLKYLGIKKLYTVEIMSKYKNNLTSIIKDGHTGYEYLVAGSNSELVIFQFDHVSQLPDKRAVILFDTKPSYTSSTDRLISTWPYFPHSLNFIKTFDNFNGKQILSACSDDGTLLIWYTDTIIAYINKFKDVKSVDLDDTYRDENRFHGLKVKPDFKIKMEASLWGLDFINYKDEQGESHNLIVASDNSQSIGLFYYHAQDERLYHVKSHHILHNIPEVSFVDVKFDGTTHIVDVACASISGELIVFEFMFKLCHGPLDQDEFEYFKNEQLYYVDSKMEQLENRNGIDPDSLQFQHLKSKRFNRIIWSTPTVISRCVLNEDCWTIKPVDKKWFLPVVSFAAVFGDESINEHQQNNNISHESKLLGTSYDGTLSSNLGIASNFQFFESKVASLAPKPPHDVSVDSVKLTLIDDEYRRIHKEYVSKQPPNKFLVISTSKKLGMLHYPSLYCNCATRRIFDLPIPFHERSKFSNRISITEVIPKLSCLIAVSQQGLVTIMRLCCHNGVYGMRQEYLFPNALSLALGYHGYRTITGLAIRDKSLGSTPRFLIYLSYSDGIIVGYQLTLNDIDDIDIEVI</sequence>
<dbReference type="KEGG" id="spaa:SPAPADRAFT_157892"/>
<accession>G3AUR5</accession>
<keyword evidence="2" id="KW-1185">Reference proteome</keyword>
<dbReference type="InParanoid" id="G3AUR5"/>
<name>G3AUR5_SPAPN</name>